<dbReference type="OrthoDB" id="2148490at2759"/>
<dbReference type="GO" id="GO:0032979">
    <property type="term" value="P:protein insertion into mitochondrial inner membrane from matrix"/>
    <property type="evidence" value="ECO:0007669"/>
    <property type="project" value="TreeGrafter"/>
</dbReference>
<evidence type="ECO:0000256" key="3">
    <source>
        <dbReference type="ARBA" id="ARBA00022989"/>
    </source>
</evidence>
<evidence type="ECO:0000256" key="4">
    <source>
        <dbReference type="ARBA" id="ARBA00023136"/>
    </source>
</evidence>
<organism evidence="7">
    <name type="scientific">Thelazia callipaeda</name>
    <name type="common">Oriental eyeworm</name>
    <name type="synonym">Parasitic nematode</name>
    <dbReference type="NCBI Taxonomy" id="103827"/>
    <lineage>
        <taxon>Eukaryota</taxon>
        <taxon>Metazoa</taxon>
        <taxon>Ecdysozoa</taxon>
        <taxon>Nematoda</taxon>
        <taxon>Chromadorea</taxon>
        <taxon>Rhabditida</taxon>
        <taxon>Spirurina</taxon>
        <taxon>Spiruromorpha</taxon>
        <taxon>Thelazioidea</taxon>
        <taxon>Thelaziidae</taxon>
        <taxon>Thelazia</taxon>
    </lineage>
</organism>
<dbReference type="EMBL" id="UYYF01004295">
    <property type="protein sequence ID" value="VDN01749.1"/>
    <property type="molecule type" value="Genomic_DNA"/>
</dbReference>
<name>A0A0N5CWA3_THECL</name>
<dbReference type="WBParaSite" id="TCLT_0000461901-mRNA-1">
    <property type="protein sequence ID" value="TCLT_0000461901-mRNA-1"/>
    <property type="gene ID" value="TCLT_0000461901"/>
</dbReference>
<proteinExistence type="predicted"/>
<evidence type="ECO:0000256" key="1">
    <source>
        <dbReference type="ARBA" id="ARBA00004141"/>
    </source>
</evidence>
<evidence type="ECO:0000313" key="7">
    <source>
        <dbReference type="WBParaSite" id="TCLT_0000461901-mRNA-1"/>
    </source>
</evidence>
<sequence length="438" mass="49305">MSIYATPCRVLYRRIGGILPSTSSSALLCSPKAAMVNNGSKRSVTDDPLYAILSEFKTFPVVQGFNQFIKDSCNFAQNLVENASLSGTALDPLGLYIWWKPSSWYRVMLESLHTNYDLSWLATVISGNVSKFSAVYFIYKTTLLIRMATFYLPGMILWKKTRRRKIELSLLSQMRSGFVSCALYSSSFGLFITQYCGLKKMADTVYPGWTAGGLLSFTDLTVPDPVVLPFVTAICFAITSKKWIETLEMQKTVSKWLLGIKPDNAIYPIVACSYFVACNVPSIVCIYWITSSIVSNVHATVLKNHFVRSLLHIRPLNSFYEEFRRIELLTIINELKMKRTEVMTATVKKSDEAAKESSEARQLNKLHVQETKNADFEDDSLFQKPCIKQVNLSNSKIAKLMEEQKQESAASARVGKSKLLIKSHNSALDINKIVISED</sequence>
<evidence type="ECO:0000313" key="5">
    <source>
        <dbReference type="EMBL" id="VDN01749.1"/>
    </source>
</evidence>
<keyword evidence="3" id="KW-1133">Transmembrane helix</keyword>
<dbReference type="PANTHER" id="PTHR12428:SF66">
    <property type="entry name" value="MITOCHONDRIAL INNER MEMBRANE PROTEIN OXA1L"/>
    <property type="match status" value="1"/>
</dbReference>
<dbReference type="STRING" id="103827.A0A0N5CWA3"/>
<keyword evidence="2" id="KW-0812">Transmembrane</keyword>
<comment type="subcellular location">
    <subcellularLocation>
        <location evidence="1">Membrane</location>
        <topology evidence="1">Multi-pass membrane protein</topology>
    </subcellularLocation>
</comment>
<keyword evidence="6" id="KW-1185">Reference proteome</keyword>
<evidence type="ECO:0000313" key="6">
    <source>
        <dbReference type="Proteomes" id="UP000276776"/>
    </source>
</evidence>
<reference evidence="7" key="1">
    <citation type="submission" date="2016-04" db="UniProtKB">
        <authorList>
            <consortium name="WormBaseParasite"/>
        </authorList>
    </citation>
    <scope>IDENTIFICATION</scope>
</reference>
<dbReference type="GO" id="GO:0032977">
    <property type="term" value="F:membrane insertase activity"/>
    <property type="evidence" value="ECO:0007669"/>
    <property type="project" value="InterPro"/>
</dbReference>
<reference evidence="5 6" key="2">
    <citation type="submission" date="2018-11" db="EMBL/GenBank/DDBJ databases">
        <authorList>
            <consortium name="Pathogen Informatics"/>
        </authorList>
    </citation>
    <scope>NUCLEOTIDE SEQUENCE [LARGE SCALE GENOMIC DNA]</scope>
</reference>
<dbReference type="AlphaFoldDB" id="A0A0N5CWA3"/>
<dbReference type="GO" id="GO:0005743">
    <property type="term" value="C:mitochondrial inner membrane"/>
    <property type="evidence" value="ECO:0007669"/>
    <property type="project" value="TreeGrafter"/>
</dbReference>
<dbReference type="PANTHER" id="PTHR12428">
    <property type="entry name" value="OXA1"/>
    <property type="match status" value="1"/>
</dbReference>
<accession>A0A0N5CWA3</accession>
<keyword evidence="4" id="KW-0472">Membrane</keyword>
<dbReference type="OMA" id="VYWITSS"/>
<protein>
    <submittedName>
        <fullName evidence="7">Mitochondrial inner membrane protein COX18</fullName>
    </submittedName>
</protein>
<dbReference type="Proteomes" id="UP000276776">
    <property type="component" value="Unassembled WGS sequence"/>
</dbReference>
<evidence type="ECO:0000256" key="2">
    <source>
        <dbReference type="ARBA" id="ARBA00022692"/>
    </source>
</evidence>
<dbReference type="InterPro" id="IPR001708">
    <property type="entry name" value="YidC/ALB3/OXA1/COX18"/>
</dbReference>
<gene>
    <name evidence="5" type="ORF">TCLT_LOCUS4608</name>
</gene>